<gene>
    <name evidence="1" type="ORF">OU682_12145</name>
</gene>
<dbReference type="Proteomes" id="UP001149822">
    <property type="component" value="Unassembled WGS sequence"/>
</dbReference>
<dbReference type="InterPro" id="IPR006311">
    <property type="entry name" value="TAT_signal"/>
</dbReference>
<dbReference type="SUPFAM" id="SSF50969">
    <property type="entry name" value="YVTN repeat-like/Quinoprotein amine dehydrogenase"/>
    <property type="match status" value="1"/>
</dbReference>
<keyword evidence="2" id="KW-1185">Reference proteome</keyword>
<dbReference type="RefSeq" id="WP_268942390.1">
    <property type="nucleotide sequence ID" value="NZ_JAPTYD010000015.1"/>
</dbReference>
<reference evidence="1" key="1">
    <citation type="submission" date="2022-12" db="EMBL/GenBank/DDBJ databases">
        <title>Paracoccus sp. EF6 isolated from a lake water.</title>
        <authorList>
            <person name="Liu H."/>
        </authorList>
    </citation>
    <scope>NUCLEOTIDE SEQUENCE</scope>
    <source>
        <strain evidence="1">EF6</strain>
    </source>
</reference>
<protein>
    <submittedName>
        <fullName evidence="1">DUF1513 domain-containing protein</fullName>
    </submittedName>
</protein>
<sequence length="352" mass="36389">MTDRRTLLKGLAAAAILPGRGWAAAGSPEWLAAARAADGSYALYGLDTGGGLVFAVPLPSRGHAAAAHPARAEAVAFARRPGTYALILDCRTGAVSGRLAPPRGLQFNGHGAFSPDGARLYTSEVVAKGSAGRIGIWDATRGYARLGDMDSHGIGPHELRTRADGAVVVANGGIETDPQDRTPLNLDRMRPNLAVLSAGGSLLSRSELAPELHQNSIRHLALLPAGVAFAMQWQGDPAEPIPLLGIMGQEMRLADAPEEEAMAMQGYAGSIAVSGGLIAVTSPRGGVVMIHGVDGTHRATLRRADICGVAAASDAPFALTDGGGAVWAADGTALRLRARHDLAWDNHLVRIG</sequence>
<dbReference type="InterPro" id="IPR015943">
    <property type="entry name" value="WD40/YVTN_repeat-like_dom_sf"/>
</dbReference>
<proteinExistence type="predicted"/>
<dbReference type="EMBL" id="JAPTYD010000015">
    <property type="protein sequence ID" value="MCZ0962371.1"/>
    <property type="molecule type" value="Genomic_DNA"/>
</dbReference>
<accession>A0ABT4J5M6</accession>
<dbReference type="Gene3D" id="2.130.10.10">
    <property type="entry name" value="YVTN repeat-like/Quinoprotein amine dehydrogenase"/>
    <property type="match status" value="1"/>
</dbReference>
<organism evidence="1 2">
    <name type="scientific">Paracoccus benzoatiresistens</name>
    <dbReference type="NCBI Taxonomy" id="2997341"/>
    <lineage>
        <taxon>Bacteria</taxon>
        <taxon>Pseudomonadati</taxon>
        <taxon>Pseudomonadota</taxon>
        <taxon>Alphaproteobacteria</taxon>
        <taxon>Rhodobacterales</taxon>
        <taxon>Paracoccaceae</taxon>
        <taxon>Paracoccus</taxon>
    </lineage>
</organism>
<dbReference type="Pfam" id="PF07433">
    <property type="entry name" value="DUF1513"/>
    <property type="match status" value="1"/>
</dbReference>
<dbReference type="PIRSF" id="PIRSF028101">
    <property type="entry name" value="UCP028101"/>
    <property type="match status" value="1"/>
</dbReference>
<dbReference type="InterPro" id="IPR011044">
    <property type="entry name" value="Quino_amine_DH_bsu"/>
</dbReference>
<evidence type="ECO:0000313" key="2">
    <source>
        <dbReference type="Proteomes" id="UP001149822"/>
    </source>
</evidence>
<dbReference type="InterPro" id="IPR008311">
    <property type="entry name" value="UCP028101"/>
</dbReference>
<evidence type="ECO:0000313" key="1">
    <source>
        <dbReference type="EMBL" id="MCZ0962371.1"/>
    </source>
</evidence>
<comment type="caution">
    <text evidence="1">The sequence shown here is derived from an EMBL/GenBank/DDBJ whole genome shotgun (WGS) entry which is preliminary data.</text>
</comment>
<dbReference type="PROSITE" id="PS51318">
    <property type="entry name" value="TAT"/>
    <property type="match status" value="1"/>
</dbReference>
<name>A0ABT4J5M6_9RHOB</name>